<dbReference type="CDD" id="cd03467">
    <property type="entry name" value="Rieske"/>
    <property type="match status" value="1"/>
</dbReference>
<proteinExistence type="predicted"/>
<dbReference type="Gene3D" id="2.102.10.10">
    <property type="entry name" value="Rieske [2Fe-2S] iron-sulphur domain"/>
    <property type="match status" value="1"/>
</dbReference>
<comment type="cofactor">
    <cofactor evidence="5">
        <name>[2Fe-2S] cluster</name>
        <dbReference type="ChEBI" id="CHEBI:190135"/>
    </cofactor>
</comment>
<dbReference type="GO" id="GO:0046872">
    <property type="term" value="F:metal ion binding"/>
    <property type="evidence" value="ECO:0007669"/>
    <property type="project" value="UniProtKB-KW"/>
</dbReference>
<keyword evidence="2" id="KW-0479">Metal-binding</keyword>
<keyword evidence="1" id="KW-0001">2Fe-2S</keyword>
<accession>A0A507FPL3</accession>
<reference evidence="8 9" key="1">
    <citation type="journal article" date="2019" name="Sci. Rep.">
        <title>Comparative genomics of chytrid fungi reveal insights into the obligate biotrophic and pathogenic lifestyle of Synchytrium endobioticum.</title>
        <authorList>
            <person name="van de Vossenberg B.T.L.H."/>
            <person name="Warris S."/>
            <person name="Nguyen H.D.T."/>
            <person name="van Gent-Pelzer M.P.E."/>
            <person name="Joly D.L."/>
            <person name="van de Geest H.C."/>
            <person name="Bonants P.J.M."/>
            <person name="Smith D.S."/>
            <person name="Levesque C.A."/>
            <person name="van der Lee T.A.J."/>
        </authorList>
    </citation>
    <scope>NUCLEOTIDE SEQUENCE [LARGE SCALE GENOMIC DNA]</scope>
    <source>
        <strain evidence="8 9">CBS 675.73</strain>
    </source>
</reference>
<sequence length="153" mass="16618">MCGPGYCAMSSTASTPNQLPTPPSGYFYAGPKSSFTNEITPIETPLSKRFSIVNRRNKLSAVVNICPHQGAPLHTGSCVDIEDFGIVWGSAIVCTRHGWNFDLETGACGSTRFVIDVFDVKVDAQENVFVSLEPKNKDTQGPRRDFGGKESEI</sequence>
<evidence type="ECO:0000256" key="2">
    <source>
        <dbReference type="ARBA" id="ARBA00022723"/>
    </source>
</evidence>
<evidence type="ECO:0000256" key="3">
    <source>
        <dbReference type="ARBA" id="ARBA00023004"/>
    </source>
</evidence>
<comment type="caution">
    <text evidence="8">The sequence shown here is derived from an EMBL/GenBank/DDBJ whole genome shotgun (WGS) entry which is preliminary data.</text>
</comment>
<keyword evidence="4" id="KW-0411">Iron-sulfur</keyword>
<feature type="compositionally biased region" description="Basic and acidic residues" evidence="6">
    <location>
        <begin position="134"/>
        <end position="153"/>
    </location>
</feature>
<evidence type="ECO:0000259" key="7">
    <source>
        <dbReference type="PROSITE" id="PS51296"/>
    </source>
</evidence>
<dbReference type="SUPFAM" id="SSF50022">
    <property type="entry name" value="ISP domain"/>
    <property type="match status" value="1"/>
</dbReference>
<dbReference type="PANTHER" id="PTHR21496:SF0">
    <property type="entry name" value="RIESKE DOMAIN-CONTAINING PROTEIN"/>
    <property type="match status" value="1"/>
</dbReference>
<dbReference type="STRING" id="246404.A0A507FPL3"/>
<dbReference type="Pfam" id="PF00355">
    <property type="entry name" value="Rieske"/>
    <property type="match status" value="1"/>
</dbReference>
<keyword evidence="3" id="KW-0408">Iron</keyword>
<feature type="domain" description="Rieske" evidence="7">
    <location>
        <begin position="27"/>
        <end position="129"/>
    </location>
</feature>
<dbReference type="InterPro" id="IPR017941">
    <property type="entry name" value="Rieske_2Fe-2S"/>
</dbReference>
<dbReference type="Proteomes" id="UP000320333">
    <property type="component" value="Unassembled WGS sequence"/>
</dbReference>
<dbReference type="OrthoDB" id="426882at2759"/>
<gene>
    <name evidence="8" type="ORF">CcCBS67573_g01100</name>
</gene>
<dbReference type="GO" id="GO:0051537">
    <property type="term" value="F:2 iron, 2 sulfur cluster binding"/>
    <property type="evidence" value="ECO:0007669"/>
    <property type="project" value="UniProtKB-KW"/>
</dbReference>
<dbReference type="AlphaFoldDB" id="A0A507FPL3"/>
<evidence type="ECO:0000313" key="8">
    <source>
        <dbReference type="EMBL" id="TPX77630.1"/>
    </source>
</evidence>
<dbReference type="PROSITE" id="PS51296">
    <property type="entry name" value="RIESKE"/>
    <property type="match status" value="1"/>
</dbReference>
<keyword evidence="9" id="KW-1185">Reference proteome</keyword>
<protein>
    <recommendedName>
        <fullName evidence="7">Rieske domain-containing protein</fullName>
    </recommendedName>
</protein>
<evidence type="ECO:0000313" key="9">
    <source>
        <dbReference type="Proteomes" id="UP000320333"/>
    </source>
</evidence>
<dbReference type="PANTHER" id="PTHR21496">
    <property type="entry name" value="FERREDOXIN-RELATED"/>
    <property type="match status" value="1"/>
</dbReference>
<organism evidence="8 9">
    <name type="scientific">Chytriomyces confervae</name>
    <dbReference type="NCBI Taxonomy" id="246404"/>
    <lineage>
        <taxon>Eukaryota</taxon>
        <taxon>Fungi</taxon>
        <taxon>Fungi incertae sedis</taxon>
        <taxon>Chytridiomycota</taxon>
        <taxon>Chytridiomycota incertae sedis</taxon>
        <taxon>Chytridiomycetes</taxon>
        <taxon>Chytridiales</taxon>
        <taxon>Chytriomycetaceae</taxon>
        <taxon>Chytriomyces</taxon>
    </lineage>
</organism>
<dbReference type="InterPro" id="IPR036922">
    <property type="entry name" value="Rieske_2Fe-2S_sf"/>
</dbReference>
<evidence type="ECO:0000256" key="4">
    <source>
        <dbReference type="ARBA" id="ARBA00023014"/>
    </source>
</evidence>
<feature type="region of interest" description="Disordered" evidence="6">
    <location>
        <begin position="133"/>
        <end position="153"/>
    </location>
</feature>
<name>A0A507FPL3_9FUNG</name>
<evidence type="ECO:0000256" key="1">
    <source>
        <dbReference type="ARBA" id="ARBA00022714"/>
    </source>
</evidence>
<dbReference type="EMBL" id="QEAP01000017">
    <property type="protein sequence ID" value="TPX77630.1"/>
    <property type="molecule type" value="Genomic_DNA"/>
</dbReference>
<evidence type="ECO:0000256" key="5">
    <source>
        <dbReference type="ARBA" id="ARBA00034078"/>
    </source>
</evidence>
<evidence type="ECO:0000256" key="6">
    <source>
        <dbReference type="SAM" id="MobiDB-lite"/>
    </source>
</evidence>